<feature type="region of interest" description="Disordered" evidence="1">
    <location>
        <begin position="1"/>
        <end position="26"/>
    </location>
</feature>
<feature type="region of interest" description="Disordered" evidence="1">
    <location>
        <begin position="38"/>
        <end position="71"/>
    </location>
</feature>
<reference evidence="3 4" key="1">
    <citation type="submission" date="2024-07" db="EMBL/GenBank/DDBJ databases">
        <title>Draft Genome Sequence of Ferrimicrobium acidiphilum Strain YE2023, Isolated from a Pulp of Bioleach Reactor.</title>
        <authorList>
            <person name="Elkina Y.A."/>
            <person name="Bulaeva A.G."/>
            <person name="Beletsky A.V."/>
            <person name="Mardanov A.V."/>
        </authorList>
    </citation>
    <scope>NUCLEOTIDE SEQUENCE [LARGE SCALE GENOMIC DNA]</scope>
    <source>
        <strain evidence="3 4">YE2023</strain>
    </source>
</reference>
<feature type="compositionally biased region" description="Low complexity" evidence="1">
    <location>
        <begin position="8"/>
        <end position="19"/>
    </location>
</feature>
<dbReference type="InterPro" id="IPR003959">
    <property type="entry name" value="ATPase_AAA_core"/>
</dbReference>
<evidence type="ECO:0000256" key="1">
    <source>
        <dbReference type="SAM" id="MobiDB-lite"/>
    </source>
</evidence>
<name>A0ABV3Y6I1_9ACTN</name>
<feature type="domain" description="AAA+ ATPase" evidence="2">
    <location>
        <begin position="395"/>
        <end position="539"/>
    </location>
</feature>
<dbReference type="Pfam" id="PF00004">
    <property type="entry name" value="AAA"/>
    <property type="match status" value="1"/>
</dbReference>
<dbReference type="Gene3D" id="1.10.8.60">
    <property type="match status" value="1"/>
</dbReference>
<dbReference type="InterPro" id="IPR003593">
    <property type="entry name" value="AAA+_ATPase"/>
</dbReference>
<dbReference type="InterPro" id="IPR027417">
    <property type="entry name" value="P-loop_NTPase"/>
</dbReference>
<dbReference type="Gene3D" id="3.40.50.300">
    <property type="entry name" value="P-loop containing nucleotide triphosphate hydrolases"/>
    <property type="match status" value="1"/>
</dbReference>
<dbReference type="Proteomes" id="UP001560267">
    <property type="component" value="Unassembled WGS sequence"/>
</dbReference>
<dbReference type="PANTHER" id="PTHR43718">
    <property type="entry name" value="LON PROTEASE"/>
    <property type="match status" value="1"/>
</dbReference>
<dbReference type="EMBL" id="JBFSHR010000060">
    <property type="protein sequence ID" value="MEX6430541.1"/>
    <property type="molecule type" value="Genomic_DNA"/>
</dbReference>
<dbReference type="PANTHER" id="PTHR43718:SF2">
    <property type="entry name" value="LON PROTEASE HOMOLOG, MITOCHONDRIAL"/>
    <property type="match status" value="1"/>
</dbReference>
<dbReference type="InterPro" id="IPR027065">
    <property type="entry name" value="Lon_Prtase"/>
</dbReference>
<organism evidence="3 4">
    <name type="scientific">Ferrimicrobium acidiphilum</name>
    <dbReference type="NCBI Taxonomy" id="121039"/>
    <lineage>
        <taxon>Bacteria</taxon>
        <taxon>Bacillati</taxon>
        <taxon>Actinomycetota</taxon>
        <taxon>Acidimicrobiia</taxon>
        <taxon>Acidimicrobiales</taxon>
        <taxon>Acidimicrobiaceae</taxon>
        <taxon>Ferrimicrobium</taxon>
    </lineage>
</organism>
<gene>
    <name evidence="3" type="ORF">AB6A68_11965</name>
</gene>
<dbReference type="RefSeq" id="WP_369084842.1">
    <property type="nucleotide sequence ID" value="NZ_JBFSHR010000060.1"/>
</dbReference>
<comment type="caution">
    <text evidence="3">The sequence shown here is derived from an EMBL/GenBank/DDBJ whole genome shotgun (WGS) entry which is preliminary data.</text>
</comment>
<feature type="compositionally biased region" description="Polar residues" evidence="1">
    <location>
        <begin position="38"/>
        <end position="52"/>
    </location>
</feature>
<proteinExistence type="predicted"/>
<accession>A0ABV3Y6I1</accession>
<evidence type="ECO:0000259" key="2">
    <source>
        <dbReference type="SMART" id="SM00382"/>
    </source>
</evidence>
<dbReference type="SUPFAM" id="SSF52540">
    <property type="entry name" value="P-loop containing nucleoside triphosphate hydrolases"/>
    <property type="match status" value="1"/>
</dbReference>
<evidence type="ECO:0000313" key="4">
    <source>
        <dbReference type="Proteomes" id="UP001560267"/>
    </source>
</evidence>
<protein>
    <submittedName>
        <fullName evidence="3">AAA family ATPase</fullName>
    </submittedName>
</protein>
<sequence>MKHEHTKTTTTPTDKQTATNSLDTPIVQTELDYDGVASTETTAEVSQENATGGSLDCNGLGTTPPGHLSQEPESCLVGSRLVLLRGRPYNCVVTPWFEEFPDDHDFWKQVVNATFTSSDLILGSTAKPHHDGDPTSLVFAPRLSDHQPTVGMLIEVKSEDGYFYWLRRGLVLVAADGDDKVVKVLQAISDDLEIPVNGGDAEEIRKTLLGATEQRDLGTLEADVIEKALVSLEAGHLYPWQMDAICALSPIGIGGRVQYFGYFDLMLRLMTLVNTLRAQQNLASKQASPPKTAASLPERSEILERFVTLPESRRQEAIRKVNAMYDDNKDKDKELIKWLVKLPVPKKQAKIHTRSELGRLLTSVRAELNRVHPGTPELIESFVEMLANDHARVGPKHSLLLDGPPGIGKTTIVSNYARSVVREFRKIDLGGLTDPQELLGFHATYRDSRPGRIISALAGCETANPIILLDEIDKTGTHEGAVADVLLALLDPGNLGVFVDGYLDLPYDLSGVTWVATSNSSERIPRALLDRLHVIKLSGYSDQQKFTIACEVLLPEILRGYQHDLRNGINVSETVIERLIELNSGDPGLRTLQRWLQSLVTKLLVADLEGIELVLTPGNATSLLGLDNQVTTERNAPGSYL</sequence>
<dbReference type="SMART" id="SM00382">
    <property type="entry name" value="AAA"/>
    <property type="match status" value="1"/>
</dbReference>
<keyword evidence="4" id="KW-1185">Reference proteome</keyword>
<evidence type="ECO:0000313" key="3">
    <source>
        <dbReference type="EMBL" id="MEX6430541.1"/>
    </source>
</evidence>